<dbReference type="Pfam" id="PF01074">
    <property type="entry name" value="Glyco_hydro_38N"/>
    <property type="match status" value="1"/>
</dbReference>
<keyword evidence="11" id="KW-1185">Reference proteome</keyword>
<feature type="domain" description="Glycoside hydrolase family 38 central" evidence="9">
    <location>
        <begin position="365"/>
        <end position="452"/>
    </location>
</feature>
<dbReference type="EC" id="3.2.1.-" evidence="8"/>
<evidence type="ECO:0000256" key="4">
    <source>
        <dbReference type="ARBA" id="ARBA00022833"/>
    </source>
</evidence>
<evidence type="ECO:0000256" key="3">
    <source>
        <dbReference type="ARBA" id="ARBA00022801"/>
    </source>
</evidence>
<dbReference type="PANTHER" id="PTHR11607:SF70">
    <property type="entry name" value="ALPHA-MANNOSIDASE"/>
    <property type="match status" value="1"/>
</dbReference>
<dbReference type="SUPFAM" id="SSF88713">
    <property type="entry name" value="Glycoside hydrolase/deacetylase"/>
    <property type="match status" value="1"/>
</dbReference>
<keyword evidence="5 8" id="KW-0326">Glycosidase</keyword>
<dbReference type="Gene3D" id="2.70.98.30">
    <property type="entry name" value="Golgi alpha-mannosidase II, domain 4"/>
    <property type="match status" value="1"/>
</dbReference>
<keyword evidence="2 8" id="KW-0479">Metal-binding</keyword>
<dbReference type="SMART" id="SM00872">
    <property type="entry name" value="Alpha-mann_mid"/>
    <property type="match status" value="1"/>
</dbReference>
<evidence type="ECO:0000256" key="2">
    <source>
        <dbReference type="ARBA" id="ARBA00022723"/>
    </source>
</evidence>
<dbReference type="Pfam" id="PF07748">
    <property type="entry name" value="Glyco_hydro_38C"/>
    <property type="match status" value="1"/>
</dbReference>
<dbReference type="Gene3D" id="1.20.1270.50">
    <property type="entry name" value="Glycoside hydrolase family 38, central domain"/>
    <property type="match status" value="1"/>
</dbReference>
<dbReference type="Gene3D" id="2.60.40.1180">
    <property type="entry name" value="Golgi alpha-mannosidase II"/>
    <property type="match status" value="1"/>
</dbReference>
<dbReference type="EMBL" id="JBJQND010000006">
    <property type="protein sequence ID" value="KAL3875299.1"/>
    <property type="molecule type" value="Genomic_DNA"/>
</dbReference>
<dbReference type="SUPFAM" id="SSF74650">
    <property type="entry name" value="Galactose mutarotase-like"/>
    <property type="match status" value="1"/>
</dbReference>
<evidence type="ECO:0000256" key="5">
    <source>
        <dbReference type="ARBA" id="ARBA00023295"/>
    </source>
</evidence>
<keyword evidence="3 8" id="KW-0378">Hydrolase</keyword>
<dbReference type="Pfam" id="PF09261">
    <property type="entry name" value="Alpha-mann_mid"/>
    <property type="match status" value="1"/>
</dbReference>
<dbReference type="FunFam" id="1.20.1270.50:FF:000001">
    <property type="entry name" value="Alpha-mannosidase"/>
    <property type="match status" value="1"/>
</dbReference>
<proteinExistence type="inferred from homology"/>
<gene>
    <name evidence="10" type="ORF">ACJMK2_038219</name>
</gene>
<dbReference type="InterPro" id="IPR011330">
    <property type="entry name" value="Glyco_hydro/deAcase_b/a-brl"/>
</dbReference>
<dbReference type="InterPro" id="IPR000602">
    <property type="entry name" value="Glyco_hydro_38_N"/>
</dbReference>
<sequence>MKRKHLLQTFLVIVCFYLATNIWIHLHLHIVPKNLVIHAHEEREVCWTMTYDQYYYEKTHNTLSLMVEKLAANPHWKFIWELVTYLDKWWLIASQTERETFRRLIESGQLEIPTGGWVMTDEGTAHYTAMLDQLMEGHQWLSKNLFIDVQTSWSIDPFGHSSTMTYLLHESGIKHMVIQRVHFAVKRHLSHLKSLEFFWHQGWKGNGHKDIIFCHMMPFLSYGIPFSCGPDEHVCCQFDFYKKKCRRGTKLIDAVTVNEKNLETLSWQLWEQLQKKSELYRSNVLLVPHGDDFRFLDAAEWDAQFQNLEKIMGYINNNRNMKTKIQFGTLKDYFQALQGSSRGPRYQHYPSFSGDFFPYTDRDDQYWSGLYTSRPFHKRIARYLQALLRSAEIWFSLIIARGLVLGKTGYPSSSDILTRLSSVRHSLALHQHHDAITGTSKATVMKDYGERLHTAVMEASNVITEVLRTVIVLPNQDLEPNIILHMAENMKTDTSLPDLETIDINEDRLILVSNSLGQSRHEVISIHVNRLDIEVILTKSSKPVQFQVGPVYKQGHMISDKKYKLSFEADLPGLSAILFTVRISKEKWKQSKATIKVFNHAEEYFTEEKLFQSPFSVMRSELDHFYLENSFITATFHTCNGKLQHVYSKLYGKGHQAEINFVTYETGSRSHPFRDKSGAYIFLPDGPAKILPAHYLFTIVIEGPLLSEVWTEQQDILHKVTIYNTTGPNGLGIHIENIVSLDDKWNNTELIMRIESDIKPHPHTMCTDVNGFQLHRRKTRQKLTIQGNFYPMTTMALVEDAQSRLSLLTRESHGVASLVPGWLEVVLDRRLVQDDWRGLGEGLYDNLPTRSHFVLHLEERKRSTVRLTSHLCRPSLQASQMSQLIENLPIVTSIHTTHKGDNLLNMLQDYRPQIKAFPCEIHLVNLKTLFCNESSAESLMVLHRFGIDCDFPMLHTNCHSKGTFDLSHLTNVQVSDVMEMYLTGVKVKQKVGLNTPLDVGPMELKTYKLLFSGN</sequence>
<comment type="function">
    <text evidence="6">Catalyzes the first committed step in the biosynthesis of complex N-glycans. It controls conversion of high mannose to complex N-glycans; the final hydrolytic step in the N-glycan maturation pathway.</text>
</comment>
<dbReference type="GO" id="GO:0004572">
    <property type="term" value="F:mannosyl-oligosaccharide 1,3-1,6-alpha-mannosidase activity"/>
    <property type="evidence" value="ECO:0007669"/>
    <property type="project" value="UniProtKB-EC"/>
</dbReference>
<protein>
    <recommendedName>
        <fullName evidence="8">Alpha-mannosidase</fullName>
        <ecNumber evidence="8">3.2.1.-</ecNumber>
    </recommendedName>
</protein>
<comment type="similarity">
    <text evidence="1 8">Belongs to the glycosyl hydrolase 38 family.</text>
</comment>
<dbReference type="InterPro" id="IPR027291">
    <property type="entry name" value="Glyco_hydro_38_N_sf"/>
</dbReference>
<dbReference type="GO" id="GO:0046872">
    <property type="term" value="F:metal ion binding"/>
    <property type="evidence" value="ECO:0007669"/>
    <property type="project" value="UniProtKB-KW"/>
</dbReference>
<comment type="cofactor">
    <cofactor evidence="8">
        <name>Zn(2+)</name>
        <dbReference type="ChEBI" id="CHEBI:29105"/>
    </cofactor>
    <text evidence="8">Binds 1 zinc ion per subunit.</text>
</comment>
<accession>A0ABD3WMV1</accession>
<dbReference type="InterPro" id="IPR011013">
    <property type="entry name" value="Gal_mutarotase_sf_dom"/>
</dbReference>
<dbReference type="Proteomes" id="UP001634394">
    <property type="component" value="Unassembled WGS sequence"/>
</dbReference>
<evidence type="ECO:0000313" key="10">
    <source>
        <dbReference type="EMBL" id="KAL3875299.1"/>
    </source>
</evidence>
<dbReference type="InterPro" id="IPR015341">
    <property type="entry name" value="Glyco_hydro_38_cen"/>
</dbReference>
<evidence type="ECO:0000259" key="9">
    <source>
        <dbReference type="SMART" id="SM00872"/>
    </source>
</evidence>
<name>A0ABD3WMV1_SINWO</name>
<dbReference type="AlphaFoldDB" id="A0ABD3WMV1"/>
<dbReference type="SUPFAM" id="SSF88688">
    <property type="entry name" value="Families 57/38 glycoside transferase middle domain"/>
    <property type="match status" value="1"/>
</dbReference>
<organism evidence="10 11">
    <name type="scientific">Sinanodonta woodiana</name>
    <name type="common">Chinese pond mussel</name>
    <name type="synonym">Anodonta woodiana</name>
    <dbReference type="NCBI Taxonomy" id="1069815"/>
    <lineage>
        <taxon>Eukaryota</taxon>
        <taxon>Metazoa</taxon>
        <taxon>Spiralia</taxon>
        <taxon>Lophotrochozoa</taxon>
        <taxon>Mollusca</taxon>
        <taxon>Bivalvia</taxon>
        <taxon>Autobranchia</taxon>
        <taxon>Heteroconchia</taxon>
        <taxon>Palaeoheterodonta</taxon>
        <taxon>Unionida</taxon>
        <taxon>Unionoidea</taxon>
        <taxon>Unionidae</taxon>
        <taxon>Unioninae</taxon>
        <taxon>Sinanodonta</taxon>
    </lineage>
</organism>
<dbReference type="Gene3D" id="3.20.110.10">
    <property type="entry name" value="Glycoside hydrolase 38, N terminal domain"/>
    <property type="match status" value="1"/>
</dbReference>
<comment type="catalytic activity">
    <reaction evidence="7">
        <text>N(4)-{beta-D-GlcNAc-(1-&gt;2)-alpha-D-Man-(1-&gt;3)-[alpha-D-Man-(1-&gt;3)-[alpha-D-Man-(1-&gt;6)]-alpha-D-Man-(1-&gt;6)]-beta-D-Man-(1-&gt;4)-beta-D-GlcNAc-(1-&gt;4)-beta-D-GlcNAc}-L-asparaginyl-[protein] + 2 H2O = 2 alpha-D-mannopyranose + an N(4)-{beta-D-GlcNAc-(1-&gt;2)-alpha-D-Man-(1-&gt;3)-[alpha-D-Man-(1-&gt;6)]-beta-D-Man-(1-&gt;4)-beta-D-GlcNAc-(1-&gt;4)-beta-D-GlcNAc}-L-asparaginyl-[protein]</text>
        <dbReference type="Rhea" id="RHEA:56052"/>
        <dbReference type="Rhea" id="RHEA-COMP:14368"/>
        <dbReference type="Rhea" id="RHEA-COMP:14369"/>
        <dbReference type="ChEBI" id="CHEBI:15377"/>
        <dbReference type="ChEBI" id="CHEBI:28729"/>
        <dbReference type="ChEBI" id="CHEBI:60615"/>
        <dbReference type="ChEBI" id="CHEBI:60625"/>
        <dbReference type="EC" id="3.2.1.114"/>
    </reaction>
</comment>
<dbReference type="InterPro" id="IPR011682">
    <property type="entry name" value="Glyco_hydro_38_C"/>
</dbReference>
<dbReference type="InterPro" id="IPR013780">
    <property type="entry name" value="Glyco_hydro_b"/>
</dbReference>
<dbReference type="InterPro" id="IPR050843">
    <property type="entry name" value="Glycosyl_Hydrlase_38"/>
</dbReference>
<evidence type="ECO:0000256" key="8">
    <source>
        <dbReference type="RuleBase" id="RU361199"/>
    </source>
</evidence>
<evidence type="ECO:0000256" key="1">
    <source>
        <dbReference type="ARBA" id="ARBA00009792"/>
    </source>
</evidence>
<keyword evidence="4 8" id="KW-0862">Zinc</keyword>
<dbReference type="InterPro" id="IPR037094">
    <property type="entry name" value="Glyco_hydro_38_cen_sf"/>
</dbReference>
<evidence type="ECO:0000256" key="7">
    <source>
        <dbReference type="ARBA" id="ARBA00093232"/>
    </source>
</evidence>
<evidence type="ECO:0000256" key="6">
    <source>
        <dbReference type="ARBA" id="ARBA00059516"/>
    </source>
</evidence>
<dbReference type="InterPro" id="IPR028995">
    <property type="entry name" value="Glyco_hydro_57/38_cen_sf"/>
</dbReference>
<dbReference type="PANTHER" id="PTHR11607">
    <property type="entry name" value="ALPHA-MANNOSIDASE"/>
    <property type="match status" value="1"/>
</dbReference>
<comment type="caution">
    <text evidence="10">The sequence shown here is derived from an EMBL/GenBank/DDBJ whole genome shotgun (WGS) entry which is preliminary data.</text>
</comment>
<evidence type="ECO:0000313" key="11">
    <source>
        <dbReference type="Proteomes" id="UP001634394"/>
    </source>
</evidence>
<reference evidence="10 11" key="1">
    <citation type="submission" date="2024-11" db="EMBL/GenBank/DDBJ databases">
        <title>Chromosome-level genome assembly of the freshwater bivalve Anodonta woodiana.</title>
        <authorList>
            <person name="Chen X."/>
        </authorList>
    </citation>
    <scope>NUCLEOTIDE SEQUENCE [LARGE SCALE GENOMIC DNA]</scope>
    <source>
        <strain evidence="10">MN2024</strain>
        <tissue evidence="10">Gills</tissue>
    </source>
</reference>